<dbReference type="KEGG" id="trr:M419DRAFT_38490"/>
<dbReference type="Pfam" id="PF00891">
    <property type="entry name" value="Methyltransf_2"/>
    <property type="match status" value="1"/>
</dbReference>
<dbReference type="Proteomes" id="UP000024376">
    <property type="component" value="Unassembled WGS sequence"/>
</dbReference>
<dbReference type="AlphaFoldDB" id="A0A024S203"/>
<dbReference type="InterPro" id="IPR036390">
    <property type="entry name" value="WH_DNA-bd_sf"/>
</dbReference>
<evidence type="ECO:0000256" key="3">
    <source>
        <dbReference type="ARBA" id="ARBA00022691"/>
    </source>
</evidence>
<dbReference type="Gene3D" id="1.10.10.10">
    <property type="entry name" value="Winged helix-like DNA-binding domain superfamily/Winged helix DNA-binding domain"/>
    <property type="match status" value="1"/>
</dbReference>
<dbReference type="GO" id="GO:0032259">
    <property type="term" value="P:methylation"/>
    <property type="evidence" value="ECO:0007669"/>
    <property type="project" value="UniProtKB-KW"/>
</dbReference>
<keyword evidence="2 5" id="KW-0808">Transferase</keyword>
<evidence type="ECO:0000256" key="2">
    <source>
        <dbReference type="ARBA" id="ARBA00022679"/>
    </source>
</evidence>
<proteinExistence type="predicted"/>
<organism evidence="5 6">
    <name type="scientific">Hypocrea jecorina (strain ATCC 56765 / BCRC 32924 / NRRL 11460 / Rut C-30)</name>
    <name type="common">Trichoderma reesei</name>
    <dbReference type="NCBI Taxonomy" id="1344414"/>
    <lineage>
        <taxon>Eukaryota</taxon>
        <taxon>Fungi</taxon>
        <taxon>Dikarya</taxon>
        <taxon>Ascomycota</taxon>
        <taxon>Pezizomycotina</taxon>
        <taxon>Sordariomycetes</taxon>
        <taxon>Hypocreomycetidae</taxon>
        <taxon>Hypocreales</taxon>
        <taxon>Hypocreaceae</taxon>
        <taxon>Trichoderma</taxon>
    </lineage>
</organism>
<dbReference type="PROSITE" id="PS51683">
    <property type="entry name" value="SAM_OMT_II"/>
    <property type="match status" value="1"/>
</dbReference>
<dbReference type="InterPro" id="IPR001077">
    <property type="entry name" value="COMT_C"/>
</dbReference>
<dbReference type="EMBL" id="KI911162">
    <property type="protein sequence ID" value="ETR98480.1"/>
    <property type="molecule type" value="Genomic_DNA"/>
</dbReference>
<dbReference type="PANTHER" id="PTHR43712:SF2">
    <property type="entry name" value="O-METHYLTRANSFERASE CICE"/>
    <property type="match status" value="1"/>
</dbReference>
<protein>
    <submittedName>
        <fullName evidence="5">Putative O-methyltransferase</fullName>
    </submittedName>
</protein>
<dbReference type="PANTHER" id="PTHR43712">
    <property type="entry name" value="PUTATIVE (AFU_ORTHOLOGUE AFUA_4G14580)-RELATED"/>
    <property type="match status" value="1"/>
</dbReference>
<evidence type="ECO:0000259" key="4">
    <source>
        <dbReference type="Pfam" id="PF00891"/>
    </source>
</evidence>
<feature type="domain" description="O-methyltransferase C-terminal" evidence="4">
    <location>
        <begin position="189"/>
        <end position="395"/>
    </location>
</feature>
<dbReference type="OrthoDB" id="1606438at2759"/>
<dbReference type="InterPro" id="IPR036388">
    <property type="entry name" value="WH-like_DNA-bd_sf"/>
</dbReference>
<keyword evidence="1 5" id="KW-0489">Methyltransferase</keyword>
<reference evidence="6" key="1">
    <citation type="journal article" date="2013" name="Ind. Biotechnol.">
        <title>Comparative genomics analysis of Trichoderma reesei strains.</title>
        <authorList>
            <person name="Koike H."/>
            <person name="Aerts A."/>
            <person name="LaButti K."/>
            <person name="Grigoriev I.V."/>
            <person name="Baker S.E."/>
        </authorList>
    </citation>
    <scope>NUCLEOTIDE SEQUENCE [LARGE SCALE GENOMIC DNA]</scope>
    <source>
        <strain evidence="6">ATCC 56765 / BCRC 32924 / NRRL 11460 / Rut C-30</strain>
    </source>
</reference>
<accession>A0A024S203</accession>
<dbReference type="SUPFAM" id="SSF46785">
    <property type="entry name" value="Winged helix' DNA-binding domain"/>
    <property type="match status" value="1"/>
</dbReference>
<dbReference type="GO" id="GO:0008171">
    <property type="term" value="F:O-methyltransferase activity"/>
    <property type="evidence" value="ECO:0007669"/>
    <property type="project" value="InterPro"/>
</dbReference>
<evidence type="ECO:0000313" key="5">
    <source>
        <dbReference type="EMBL" id="ETR98480.1"/>
    </source>
</evidence>
<dbReference type="SUPFAM" id="SSF53335">
    <property type="entry name" value="S-adenosyl-L-methionine-dependent methyltransferases"/>
    <property type="match status" value="1"/>
</dbReference>
<dbReference type="HOGENOM" id="CLU_005533_12_2_1"/>
<dbReference type="Gene3D" id="3.40.50.150">
    <property type="entry name" value="Vaccinia Virus protein VP39"/>
    <property type="match status" value="1"/>
</dbReference>
<dbReference type="InterPro" id="IPR029063">
    <property type="entry name" value="SAM-dependent_MTases_sf"/>
</dbReference>
<sequence>MSALESFLAEFTLVLQDATAKLQGPLSDERISTITPSETLPENNKKLWDLLAQTVNMADQIVHLLQPPAIRLAETYLAYLDTKALVSAVTHNIPDLLTNQTPLPTALLAQKANLQPLRLKQIMRTLHHNANIFAYDPLTDTYSHNEASLLLQKHHWTQWHRWVTLYGEEFYDAARALPQAITADESRSAAQIAYGTDKPIFTYFAEQEGLQEKFHKALGAGAVAQAPGMLADYNWAELGDAVVCDIGAGGGDFIAALLRKYPRLKGAVFEIQPVVDMLKPKFDSTTPDGIFNDIADRMTQLHAGDFLTSIPTYEVYTIKWCLHNWTDADVLKILANVRRAIKLTPRARLVVIESVLKEGRSSRVWRYGDLTMMSTVNGLERTEAEWRKLAGQAGWVVKDIVPLRHAWAAAIDLRPFFTVSM</sequence>
<name>A0A024S203_HYPJR</name>
<evidence type="ECO:0000256" key="1">
    <source>
        <dbReference type="ARBA" id="ARBA00022603"/>
    </source>
</evidence>
<gene>
    <name evidence="5" type="ORF">M419DRAFT_38490</name>
</gene>
<evidence type="ECO:0000313" key="6">
    <source>
        <dbReference type="Proteomes" id="UP000024376"/>
    </source>
</evidence>
<dbReference type="InterPro" id="IPR016461">
    <property type="entry name" value="COMT-like"/>
</dbReference>
<keyword evidence="3" id="KW-0949">S-adenosyl-L-methionine</keyword>